<organism evidence="1 2">
    <name type="scientific">Cenarchaeum symbiosum (strain A)</name>
    <dbReference type="NCBI Taxonomy" id="414004"/>
    <lineage>
        <taxon>Archaea</taxon>
        <taxon>Nitrososphaerota</taxon>
        <taxon>Candidatus Cenarchaeales</taxon>
        <taxon>Candidatus Cenarchaeaceae</taxon>
        <taxon>Candidatus Cenarchaeum</taxon>
    </lineage>
</organism>
<dbReference type="KEGG" id="csy:CENSYa_0978"/>
<name>A0RW93_CENSY</name>
<reference evidence="1 2" key="1">
    <citation type="journal article" date="2006" name="Proc. Natl. Acad. Sci. U.S.A.">
        <title>Genomic analysis of the uncultivated marine crenarchaeote Cenarchaeum symbiosum.</title>
        <authorList>
            <person name="Hallam S.J."/>
            <person name="Konstantinidis K.T."/>
            <person name="Putnam N."/>
            <person name="Schleper C."/>
            <person name="Watanabe Y."/>
            <person name="Sugahara J."/>
            <person name="Preston C."/>
            <person name="de la Torre J."/>
            <person name="Richardson P.M."/>
            <person name="DeLong E.F."/>
        </authorList>
    </citation>
    <scope>NUCLEOTIDE SEQUENCE [LARGE SCALE GENOMIC DNA]</scope>
    <source>
        <strain evidence="2">A</strain>
    </source>
</reference>
<gene>
    <name evidence="1" type="ordered locus">CENSYa_0978</name>
</gene>
<dbReference type="HOGENOM" id="CLU_1870635_0_0_2"/>
<evidence type="ECO:0000313" key="1">
    <source>
        <dbReference type="EMBL" id="ABK77610.1"/>
    </source>
</evidence>
<dbReference type="Proteomes" id="UP000000758">
    <property type="component" value="Chromosome"/>
</dbReference>
<protein>
    <submittedName>
        <fullName evidence="1">Uncharacterized protein</fullName>
    </submittedName>
</protein>
<evidence type="ECO:0000313" key="2">
    <source>
        <dbReference type="Proteomes" id="UP000000758"/>
    </source>
</evidence>
<sequence>MGRVADLEGDPEVNGSKLLNSMLHYMLTLVMIPTQRKFDEQGTEVDIAIPDMKTVRSSPRDALLICIPALHENREAHAKTVAGMHPEKENVWYVGEGGSSGRTYSASDGSVNRIIDDINAFFKERKAPRFRFVGSN</sequence>
<dbReference type="EnsemblBacteria" id="ABK77610">
    <property type="protein sequence ID" value="ABK77610"/>
    <property type="gene ID" value="CENSYa_0978"/>
</dbReference>
<proteinExistence type="predicted"/>
<accession>A0RW93</accession>
<dbReference type="AlphaFoldDB" id="A0RW93"/>
<dbReference type="EMBL" id="DP000238">
    <property type="protein sequence ID" value="ABK77610.1"/>
    <property type="molecule type" value="Genomic_DNA"/>
</dbReference>
<keyword evidence="2" id="KW-1185">Reference proteome</keyword>